<dbReference type="EMBL" id="JAMSHJ010000004">
    <property type="protein sequence ID" value="KAI5419285.1"/>
    <property type="molecule type" value="Genomic_DNA"/>
</dbReference>
<dbReference type="AlphaFoldDB" id="A0A9D5AUQ6"/>
<reference evidence="1 2" key="1">
    <citation type="journal article" date="2022" name="Nat. Genet.">
        <title>Improved pea reference genome and pan-genome highlight genomic features and evolutionary characteristics.</title>
        <authorList>
            <person name="Yang T."/>
            <person name="Liu R."/>
            <person name="Luo Y."/>
            <person name="Hu S."/>
            <person name="Wang D."/>
            <person name="Wang C."/>
            <person name="Pandey M.K."/>
            <person name="Ge S."/>
            <person name="Xu Q."/>
            <person name="Li N."/>
            <person name="Li G."/>
            <person name="Huang Y."/>
            <person name="Saxena R.K."/>
            <person name="Ji Y."/>
            <person name="Li M."/>
            <person name="Yan X."/>
            <person name="He Y."/>
            <person name="Liu Y."/>
            <person name="Wang X."/>
            <person name="Xiang C."/>
            <person name="Varshney R.K."/>
            <person name="Ding H."/>
            <person name="Gao S."/>
            <person name="Zong X."/>
        </authorList>
    </citation>
    <scope>NUCLEOTIDE SEQUENCE [LARGE SCALE GENOMIC DNA]</scope>
    <source>
        <strain evidence="1 2">cv. Zhongwan 6</strain>
    </source>
</reference>
<evidence type="ECO:0000313" key="2">
    <source>
        <dbReference type="Proteomes" id="UP001058974"/>
    </source>
</evidence>
<name>A0A9D5AUQ6_PEA</name>
<evidence type="ECO:0000313" key="1">
    <source>
        <dbReference type="EMBL" id="KAI5419285.1"/>
    </source>
</evidence>
<protein>
    <submittedName>
        <fullName evidence="1">Uncharacterized protein</fullName>
    </submittedName>
</protein>
<sequence length="303" mass="33832">MVKTAFAEVCSRYLSAWQYVVMAMAFRINRQNMVETCTNEASIKGKVLMKCCSLYRPAAIHITMHKPAINQQPVPDTMQDVKQVRIHNMLSQNLTTVSSQLPMILLHHEPNFLSYCTRCETKVPSSGNYHQQAATRNGDQTHATCDSHKTEWDDNLALKGHEVHENDSELSAQDKGVNSVKVGADVVEDVSLRISNSERVIAHDLASKPDVSRTHVMRTREGQEADELDKAKSCRRTDAIIDDQKDIPLFEANEGDQSLSGITTENTTIKEASHEAEQLDRPVELFSSLDIVSDKHSGSDKGQ</sequence>
<keyword evidence="2" id="KW-1185">Reference proteome</keyword>
<organism evidence="1 2">
    <name type="scientific">Pisum sativum</name>
    <name type="common">Garden pea</name>
    <name type="synonym">Lathyrus oleraceus</name>
    <dbReference type="NCBI Taxonomy" id="3888"/>
    <lineage>
        <taxon>Eukaryota</taxon>
        <taxon>Viridiplantae</taxon>
        <taxon>Streptophyta</taxon>
        <taxon>Embryophyta</taxon>
        <taxon>Tracheophyta</taxon>
        <taxon>Spermatophyta</taxon>
        <taxon>Magnoliopsida</taxon>
        <taxon>eudicotyledons</taxon>
        <taxon>Gunneridae</taxon>
        <taxon>Pentapetalae</taxon>
        <taxon>rosids</taxon>
        <taxon>fabids</taxon>
        <taxon>Fabales</taxon>
        <taxon>Fabaceae</taxon>
        <taxon>Papilionoideae</taxon>
        <taxon>50 kb inversion clade</taxon>
        <taxon>NPAAA clade</taxon>
        <taxon>Hologalegina</taxon>
        <taxon>IRL clade</taxon>
        <taxon>Fabeae</taxon>
        <taxon>Lathyrus</taxon>
    </lineage>
</organism>
<gene>
    <name evidence="1" type="ORF">KIW84_043453</name>
</gene>
<comment type="caution">
    <text evidence="1">The sequence shown here is derived from an EMBL/GenBank/DDBJ whole genome shotgun (WGS) entry which is preliminary data.</text>
</comment>
<proteinExistence type="predicted"/>
<dbReference type="Proteomes" id="UP001058974">
    <property type="component" value="Chromosome 4"/>
</dbReference>
<dbReference type="Gramene" id="Psat04G0345300-T1">
    <property type="protein sequence ID" value="KAI5419285.1"/>
    <property type="gene ID" value="KIW84_043453"/>
</dbReference>
<accession>A0A9D5AUQ6</accession>